<comment type="cofactor">
    <cofactor evidence="1">
        <name>FMN</name>
        <dbReference type="ChEBI" id="CHEBI:58210"/>
    </cofactor>
</comment>
<dbReference type="AlphaFoldDB" id="A0A4P6JM01"/>
<gene>
    <name evidence="5" type="ORF">EPA93_06625</name>
</gene>
<dbReference type="PANTHER" id="PTHR43567:SF1">
    <property type="entry name" value="FLAVOREDOXIN"/>
    <property type="match status" value="1"/>
</dbReference>
<proteinExistence type="inferred from homology"/>
<name>A0A4P6JM01_KTERU</name>
<reference evidence="5 6" key="1">
    <citation type="submission" date="2019-01" db="EMBL/GenBank/DDBJ databases">
        <title>Ktedonosporobacter rubrisoli SCAWS-G2.</title>
        <authorList>
            <person name="Huang Y."/>
            <person name="Yan B."/>
        </authorList>
    </citation>
    <scope>NUCLEOTIDE SEQUENCE [LARGE SCALE GENOMIC DNA]</scope>
    <source>
        <strain evidence="5 6">SCAWS-G2</strain>
    </source>
</reference>
<dbReference type="Gene3D" id="2.30.110.10">
    <property type="entry name" value="Electron Transport, Fmn-binding Protein, Chain A"/>
    <property type="match status" value="1"/>
</dbReference>
<dbReference type="KEGG" id="kbs:EPA93_06625"/>
<evidence type="ECO:0000313" key="5">
    <source>
        <dbReference type="EMBL" id="QBD75696.1"/>
    </source>
</evidence>
<evidence type="ECO:0000256" key="2">
    <source>
        <dbReference type="ARBA" id="ARBA00022630"/>
    </source>
</evidence>
<sequence length="177" mass="20198">MLRTGECVLNLPSTDMVTAVDRLARTTGTNPVPEGKQRRGYRHERDKFGIAGLTPEPSEVVAAPRVLECPVQLEAKVEAKHDLAERDEELRGRQIAIEVRILRVHLEEAILMEGMQNRVDPDKWRPLIMSFQHFYGLEPHKLHESTLARIPEYMYRSPDVDRAREAAPLLEGIQNIS</sequence>
<dbReference type="InterPro" id="IPR012349">
    <property type="entry name" value="Split_barrel_FMN-bd"/>
</dbReference>
<evidence type="ECO:0000313" key="6">
    <source>
        <dbReference type="Proteomes" id="UP000290365"/>
    </source>
</evidence>
<comment type="similarity">
    <text evidence="3">Belongs to the flavoredoxin family.</text>
</comment>
<accession>A0A4P6JM01</accession>
<evidence type="ECO:0000259" key="4">
    <source>
        <dbReference type="Pfam" id="PF01613"/>
    </source>
</evidence>
<dbReference type="EMBL" id="CP035758">
    <property type="protein sequence ID" value="QBD75696.1"/>
    <property type="molecule type" value="Genomic_DNA"/>
</dbReference>
<dbReference type="InterPro" id="IPR002563">
    <property type="entry name" value="Flavin_Rdtase-like_dom"/>
</dbReference>
<evidence type="ECO:0000256" key="3">
    <source>
        <dbReference type="ARBA" id="ARBA00038054"/>
    </source>
</evidence>
<protein>
    <submittedName>
        <fullName evidence="5">Flavin reductase family protein</fullName>
    </submittedName>
</protein>
<evidence type="ECO:0000256" key="1">
    <source>
        <dbReference type="ARBA" id="ARBA00001917"/>
    </source>
</evidence>
<keyword evidence="6" id="KW-1185">Reference proteome</keyword>
<dbReference type="GO" id="GO:0016646">
    <property type="term" value="F:oxidoreductase activity, acting on the CH-NH group of donors, NAD or NADP as acceptor"/>
    <property type="evidence" value="ECO:0007669"/>
    <property type="project" value="UniProtKB-ARBA"/>
</dbReference>
<dbReference type="OrthoDB" id="9794638at2"/>
<dbReference type="GO" id="GO:0010181">
    <property type="term" value="F:FMN binding"/>
    <property type="evidence" value="ECO:0007669"/>
    <property type="project" value="InterPro"/>
</dbReference>
<feature type="domain" description="Flavin reductase like" evidence="4">
    <location>
        <begin position="2"/>
        <end position="110"/>
    </location>
</feature>
<dbReference type="Proteomes" id="UP000290365">
    <property type="component" value="Chromosome"/>
</dbReference>
<dbReference type="InterPro" id="IPR052174">
    <property type="entry name" value="Flavoredoxin"/>
</dbReference>
<dbReference type="PANTHER" id="PTHR43567">
    <property type="entry name" value="FLAVOREDOXIN-RELATED-RELATED"/>
    <property type="match status" value="1"/>
</dbReference>
<dbReference type="SUPFAM" id="SSF50475">
    <property type="entry name" value="FMN-binding split barrel"/>
    <property type="match status" value="1"/>
</dbReference>
<organism evidence="5 6">
    <name type="scientific">Ktedonosporobacter rubrisoli</name>
    <dbReference type="NCBI Taxonomy" id="2509675"/>
    <lineage>
        <taxon>Bacteria</taxon>
        <taxon>Bacillati</taxon>
        <taxon>Chloroflexota</taxon>
        <taxon>Ktedonobacteria</taxon>
        <taxon>Ktedonobacterales</taxon>
        <taxon>Ktedonosporobacteraceae</taxon>
        <taxon>Ktedonosporobacter</taxon>
    </lineage>
</organism>
<dbReference type="Pfam" id="PF01613">
    <property type="entry name" value="Flavin_Reduct"/>
    <property type="match status" value="1"/>
</dbReference>
<keyword evidence="2" id="KW-0285">Flavoprotein</keyword>